<dbReference type="InterPro" id="IPR001611">
    <property type="entry name" value="Leu-rich_rpt"/>
</dbReference>
<dbReference type="Proteomes" id="UP000827721">
    <property type="component" value="Unassembled WGS sequence"/>
</dbReference>
<dbReference type="InterPro" id="IPR003591">
    <property type="entry name" value="Leu-rich_rpt_typical-subtyp"/>
</dbReference>
<evidence type="ECO:0000256" key="1">
    <source>
        <dbReference type="ARBA" id="ARBA00004479"/>
    </source>
</evidence>
<keyword evidence="14" id="KW-1185">Reference proteome</keyword>
<dbReference type="SMART" id="SM00369">
    <property type="entry name" value="LRR_TYP"/>
    <property type="match status" value="8"/>
</dbReference>
<comment type="catalytic activity">
    <reaction evidence="11">
        <text>L-seryl-[protein] + ATP = O-phospho-L-seryl-[protein] + ADP + H(+)</text>
        <dbReference type="Rhea" id="RHEA:17989"/>
        <dbReference type="Rhea" id="RHEA-COMP:9863"/>
        <dbReference type="Rhea" id="RHEA-COMP:11604"/>
        <dbReference type="ChEBI" id="CHEBI:15378"/>
        <dbReference type="ChEBI" id="CHEBI:29999"/>
        <dbReference type="ChEBI" id="CHEBI:30616"/>
        <dbReference type="ChEBI" id="CHEBI:83421"/>
        <dbReference type="ChEBI" id="CHEBI:456216"/>
        <dbReference type="EC" id="2.7.11.1"/>
    </reaction>
</comment>
<evidence type="ECO:0000313" key="14">
    <source>
        <dbReference type="Proteomes" id="UP000827721"/>
    </source>
</evidence>
<evidence type="ECO:0000256" key="11">
    <source>
        <dbReference type="ARBA" id="ARBA00048679"/>
    </source>
</evidence>
<reference evidence="13 14" key="1">
    <citation type="submission" date="2021-02" db="EMBL/GenBank/DDBJ databases">
        <title>Plant Genome Project.</title>
        <authorList>
            <person name="Zhang R.-G."/>
        </authorList>
    </citation>
    <scope>NUCLEOTIDE SEQUENCE [LARGE SCALE GENOMIC DNA]</scope>
    <source>
        <tissue evidence="13">Leaves</tissue>
    </source>
</reference>
<keyword evidence="4" id="KW-0433">Leucine-rich repeat</keyword>
<comment type="caution">
    <text evidence="13">The sequence shown here is derived from an EMBL/GenBank/DDBJ whole genome shotgun (WGS) entry which is preliminary data.</text>
</comment>
<evidence type="ECO:0000256" key="5">
    <source>
        <dbReference type="ARBA" id="ARBA00022679"/>
    </source>
</evidence>
<evidence type="ECO:0000256" key="3">
    <source>
        <dbReference type="ARBA" id="ARBA00022527"/>
    </source>
</evidence>
<organism evidence="13 14">
    <name type="scientific">Xanthoceras sorbifolium</name>
    <dbReference type="NCBI Taxonomy" id="99658"/>
    <lineage>
        <taxon>Eukaryota</taxon>
        <taxon>Viridiplantae</taxon>
        <taxon>Streptophyta</taxon>
        <taxon>Embryophyta</taxon>
        <taxon>Tracheophyta</taxon>
        <taxon>Spermatophyta</taxon>
        <taxon>Magnoliopsida</taxon>
        <taxon>eudicotyledons</taxon>
        <taxon>Gunneridae</taxon>
        <taxon>Pentapetalae</taxon>
        <taxon>rosids</taxon>
        <taxon>malvids</taxon>
        <taxon>Sapindales</taxon>
        <taxon>Sapindaceae</taxon>
        <taxon>Xanthoceroideae</taxon>
        <taxon>Xanthoceras</taxon>
    </lineage>
</organism>
<comment type="subcellular location">
    <subcellularLocation>
        <location evidence="1">Membrane</location>
        <topology evidence="1">Single-pass type I membrane protein</topology>
    </subcellularLocation>
</comment>
<keyword evidence="3" id="KW-0723">Serine/threonine-protein kinase</keyword>
<keyword evidence="7" id="KW-0547">Nucleotide-binding</keyword>
<dbReference type="InterPro" id="IPR032675">
    <property type="entry name" value="LRR_dom_sf"/>
</dbReference>
<evidence type="ECO:0000256" key="6">
    <source>
        <dbReference type="ARBA" id="ARBA00022737"/>
    </source>
</evidence>
<evidence type="ECO:0000256" key="10">
    <source>
        <dbReference type="ARBA" id="ARBA00047899"/>
    </source>
</evidence>
<dbReference type="InterPro" id="IPR055414">
    <property type="entry name" value="LRR_R13L4/SHOC2-like"/>
</dbReference>
<feature type="domain" description="Disease resistance R13L4/SHOC-2-like LRR" evidence="12">
    <location>
        <begin position="124"/>
        <end position="322"/>
    </location>
</feature>
<keyword evidence="9" id="KW-0067">ATP-binding</keyword>
<keyword evidence="5" id="KW-0808">Transferase</keyword>
<accession>A0ABQ8I718</accession>
<dbReference type="Gene3D" id="3.80.10.10">
    <property type="entry name" value="Ribonuclease Inhibitor"/>
    <property type="match status" value="5"/>
</dbReference>
<dbReference type="PANTHER" id="PTHR48006:SF102">
    <property type="entry name" value="LEUCINE-RICH REPEAT-CONTAINING PROTEIN DDB_G0281931-RELATED"/>
    <property type="match status" value="1"/>
</dbReference>
<evidence type="ECO:0000256" key="8">
    <source>
        <dbReference type="ARBA" id="ARBA00022777"/>
    </source>
</evidence>
<evidence type="ECO:0000256" key="7">
    <source>
        <dbReference type="ARBA" id="ARBA00022741"/>
    </source>
</evidence>
<dbReference type="SUPFAM" id="SSF52047">
    <property type="entry name" value="RNI-like"/>
    <property type="match status" value="1"/>
</dbReference>
<dbReference type="InterPro" id="IPR051824">
    <property type="entry name" value="LRR_Rcpt-Like_S/T_Kinase"/>
</dbReference>
<evidence type="ECO:0000259" key="12">
    <source>
        <dbReference type="Pfam" id="PF23598"/>
    </source>
</evidence>
<gene>
    <name evidence="13" type="ORF">JRO89_XS04G0255000</name>
</gene>
<dbReference type="EC" id="2.7.11.1" evidence="2"/>
<sequence>MVTGDVVGLDLSCGLLQDNIPSNSSLFLLPHLRNLNLSFNDFNYSRIPSEFGLLSNLTRLDLSSSSFSGQVPFEISRLSKLVYLDISENHSLRLETPVVEGELQVLNLRGNSQLAGSFPKVNWSNALSVLDVSSAGFSGELLYSIGNLKSLRYLLLSSNNFSGSISSSLSNLKQLIELDLSRNNFIGQIPNMFTNLTHLSSLDFSHNQLVGPIPSDVSGLQNLTTINLSYNRLHGPIPSSIFKLVNLTQFELSSNNLSGTLDPYMFAKLKSLKRLNVSHNSLSLSTAVEFDTSLEEILRNQNNLRWLDLSDNKIHGHVPNWIPETVGKLISLKILNFSRNNLTGFIPSFLKNLMELESLDLSWNELDGKIPTELTSLTYLSVLELTGKELKNGIFKMICGDVMLWKQHFLCSA</sequence>
<evidence type="ECO:0000256" key="2">
    <source>
        <dbReference type="ARBA" id="ARBA00012513"/>
    </source>
</evidence>
<evidence type="ECO:0000256" key="4">
    <source>
        <dbReference type="ARBA" id="ARBA00022614"/>
    </source>
</evidence>
<dbReference type="PROSITE" id="PS51450">
    <property type="entry name" value="LRR"/>
    <property type="match status" value="1"/>
</dbReference>
<name>A0ABQ8I718_9ROSI</name>
<dbReference type="PANTHER" id="PTHR48006">
    <property type="entry name" value="LEUCINE-RICH REPEAT-CONTAINING PROTEIN DDB_G0281931-RELATED"/>
    <property type="match status" value="1"/>
</dbReference>
<evidence type="ECO:0000313" key="13">
    <source>
        <dbReference type="EMBL" id="KAH7572425.1"/>
    </source>
</evidence>
<keyword evidence="6" id="KW-0677">Repeat</keyword>
<dbReference type="Pfam" id="PF23598">
    <property type="entry name" value="LRR_14"/>
    <property type="match status" value="1"/>
</dbReference>
<evidence type="ECO:0000256" key="9">
    <source>
        <dbReference type="ARBA" id="ARBA00022840"/>
    </source>
</evidence>
<dbReference type="Pfam" id="PF00560">
    <property type="entry name" value="LRR_1"/>
    <property type="match status" value="3"/>
</dbReference>
<dbReference type="EMBL" id="JAFEMO010000004">
    <property type="protein sequence ID" value="KAH7572425.1"/>
    <property type="molecule type" value="Genomic_DNA"/>
</dbReference>
<protein>
    <recommendedName>
        <fullName evidence="2">non-specific serine/threonine protein kinase</fullName>
        <ecNumber evidence="2">2.7.11.1</ecNumber>
    </recommendedName>
</protein>
<proteinExistence type="predicted"/>
<keyword evidence="8" id="KW-0418">Kinase</keyword>
<comment type="catalytic activity">
    <reaction evidence="10">
        <text>L-threonyl-[protein] + ATP = O-phospho-L-threonyl-[protein] + ADP + H(+)</text>
        <dbReference type="Rhea" id="RHEA:46608"/>
        <dbReference type="Rhea" id="RHEA-COMP:11060"/>
        <dbReference type="Rhea" id="RHEA-COMP:11605"/>
        <dbReference type="ChEBI" id="CHEBI:15378"/>
        <dbReference type="ChEBI" id="CHEBI:30013"/>
        <dbReference type="ChEBI" id="CHEBI:30616"/>
        <dbReference type="ChEBI" id="CHEBI:61977"/>
        <dbReference type="ChEBI" id="CHEBI:456216"/>
        <dbReference type="EC" id="2.7.11.1"/>
    </reaction>
</comment>